<dbReference type="Gene3D" id="2.40.170.20">
    <property type="entry name" value="TonB-dependent receptor, beta-barrel domain"/>
    <property type="match status" value="1"/>
</dbReference>
<organism evidence="7 8">
    <name type="scientific">Terrimonas rubra</name>
    <dbReference type="NCBI Taxonomy" id="1035890"/>
    <lineage>
        <taxon>Bacteria</taxon>
        <taxon>Pseudomonadati</taxon>
        <taxon>Bacteroidota</taxon>
        <taxon>Chitinophagia</taxon>
        <taxon>Chitinophagales</taxon>
        <taxon>Chitinophagaceae</taxon>
        <taxon>Terrimonas</taxon>
    </lineage>
</organism>
<dbReference type="Pfam" id="PF14905">
    <property type="entry name" value="OMP_b-brl_3"/>
    <property type="match status" value="1"/>
</dbReference>
<sequence length="821" mass="91472">MKFFLFLTAFGLSVFSAKAQKVTGSVQDEQNKAIASTTVSLLKATDSTLAKLSTTDNSGNYSFDGVAAGKYFVSVTNVGYQPYMSSAFEVNGAPVAVPVIKLLKAEATMEGVTVTARKPMVEVKADKTILNVEGTINATGNDALELLRKAPGVMVDKDDNLTMAGKNGVQVFIDGKPSPLSGTDLANYLKTLQSSQVEAIELITNPSAKYEAAGNAGIINIKLKKNKTFGTNGSVNAGYNIGTYAKYNGGISLNHRNKNINVFGNYNYSQGLNGNWQNMYREQADTVFNQNSTMKFYYNTHNFKTGIDYFLSPKSTIGAIVNGNIADIDLRLNGNTSITKQSTNVTDRLLNSRTTNDMNRTNLNFNLNYRYAVTGGAELNVDADYGIFNLRSNQYQPNFYYEPDGVTEKYSNIYRMIAPTDITLYSAKVDYETNFKKGKLGVGGKVGFVETDNDFQRYDVTGSGDVYNKDLSNRFAYKENVNALYVNYNRAFTGFMFQVGLRMENTDSKGTSTGLKYNSNSSSYVPYDSTLHRNYTDFFPSAALTFNKNPMSQFGVTFSRRIDRPAYQDLNPFEFRLDDYTFQKGNTQLRPQYTNSIGITHTYKYMLNTSINYSHVKDIFAQLADTTEKSKAFMTKQNLATQDIVALNVSYPFQYKFYSFFANLNAYYSLYKADFGGGDRKVNQDVFALTYYMQNTFKINKTLTAELSGFYSSPAIWQGIFKSREMWGIDAGLQQQVLKGKGTLRLTVSDIFKTMRWAGSSNFTGVYGIASGRWESRQLKLNFTYRFGNTQVKAARQRKTGLEEESKRAADGGGGSTPAKQ</sequence>
<dbReference type="Gene3D" id="2.170.130.10">
    <property type="entry name" value="TonB-dependent receptor, plug domain"/>
    <property type="match status" value="1"/>
</dbReference>
<dbReference type="Proteomes" id="UP001597511">
    <property type="component" value="Unassembled WGS sequence"/>
</dbReference>
<proteinExistence type="predicted"/>
<dbReference type="InterPro" id="IPR037066">
    <property type="entry name" value="Plug_dom_sf"/>
</dbReference>
<feature type="domain" description="Outer membrane protein beta-barrel" evidence="6">
    <location>
        <begin position="376"/>
        <end position="785"/>
    </location>
</feature>
<feature type="compositionally biased region" description="Basic and acidic residues" evidence="4">
    <location>
        <begin position="800"/>
        <end position="810"/>
    </location>
</feature>
<feature type="region of interest" description="Disordered" evidence="4">
    <location>
        <begin position="796"/>
        <end position="821"/>
    </location>
</feature>
<dbReference type="SUPFAM" id="SSF49464">
    <property type="entry name" value="Carboxypeptidase regulatory domain-like"/>
    <property type="match status" value="1"/>
</dbReference>
<evidence type="ECO:0000313" key="7">
    <source>
        <dbReference type="EMBL" id="MFD2918125.1"/>
    </source>
</evidence>
<reference evidence="8" key="1">
    <citation type="journal article" date="2019" name="Int. J. Syst. Evol. Microbiol.">
        <title>The Global Catalogue of Microorganisms (GCM) 10K type strain sequencing project: providing services to taxonomists for standard genome sequencing and annotation.</title>
        <authorList>
            <consortium name="The Broad Institute Genomics Platform"/>
            <consortium name="The Broad Institute Genome Sequencing Center for Infectious Disease"/>
            <person name="Wu L."/>
            <person name="Ma J."/>
        </authorList>
    </citation>
    <scope>NUCLEOTIDE SEQUENCE [LARGE SCALE GENOMIC DNA]</scope>
    <source>
        <strain evidence="8">KCTC 23299</strain>
    </source>
</reference>
<feature type="signal peptide" evidence="5">
    <location>
        <begin position="1"/>
        <end position="19"/>
    </location>
</feature>
<keyword evidence="3" id="KW-0998">Cell outer membrane</keyword>
<keyword evidence="2" id="KW-0472">Membrane</keyword>
<evidence type="ECO:0000313" key="8">
    <source>
        <dbReference type="Proteomes" id="UP001597511"/>
    </source>
</evidence>
<dbReference type="SUPFAM" id="SSF56935">
    <property type="entry name" value="Porins"/>
    <property type="match status" value="1"/>
</dbReference>
<dbReference type="Gene3D" id="2.60.40.10">
    <property type="entry name" value="Immunoglobulins"/>
    <property type="match status" value="1"/>
</dbReference>
<dbReference type="InterPro" id="IPR041700">
    <property type="entry name" value="OMP_b-brl_3"/>
</dbReference>
<dbReference type="RefSeq" id="WP_386093683.1">
    <property type="nucleotide sequence ID" value="NZ_JBHUOZ010000001.1"/>
</dbReference>
<dbReference type="PANTHER" id="PTHR40980:SF4">
    <property type="entry name" value="TONB-DEPENDENT RECEPTOR-LIKE BETA-BARREL DOMAIN-CONTAINING PROTEIN"/>
    <property type="match status" value="1"/>
</dbReference>
<evidence type="ECO:0000259" key="6">
    <source>
        <dbReference type="Pfam" id="PF14905"/>
    </source>
</evidence>
<feature type="chain" id="PRO_5046008957" evidence="5">
    <location>
        <begin position="20"/>
        <end position="821"/>
    </location>
</feature>
<gene>
    <name evidence="7" type="ORF">ACFS6H_00310</name>
</gene>
<dbReference type="Pfam" id="PF13620">
    <property type="entry name" value="CarboxypepD_reg"/>
    <property type="match status" value="1"/>
</dbReference>
<dbReference type="InterPro" id="IPR008969">
    <property type="entry name" value="CarboxyPept-like_regulatory"/>
</dbReference>
<keyword evidence="8" id="KW-1185">Reference proteome</keyword>
<comment type="subcellular location">
    <subcellularLocation>
        <location evidence="1">Cell outer membrane</location>
    </subcellularLocation>
</comment>
<accession>A0ABW6A091</accession>
<evidence type="ECO:0000256" key="4">
    <source>
        <dbReference type="SAM" id="MobiDB-lite"/>
    </source>
</evidence>
<evidence type="ECO:0000256" key="3">
    <source>
        <dbReference type="ARBA" id="ARBA00023237"/>
    </source>
</evidence>
<dbReference type="InterPro" id="IPR013783">
    <property type="entry name" value="Ig-like_fold"/>
</dbReference>
<evidence type="ECO:0000256" key="5">
    <source>
        <dbReference type="SAM" id="SignalP"/>
    </source>
</evidence>
<evidence type="ECO:0000256" key="2">
    <source>
        <dbReference type="ARBA" id="ARBA00023136"/>
    </source>
</evidence>
<dbReference type="PANTHER" id="PTHR40980">
    <property type="entry name" value="PLUG DOMAIN-CONTAINING PROTEIN"/>
    <property type="match status" value="1"/>
</dbReference>
<name>A0ABW6A091_9BACT</name>
<protein>
    <submittedName>
        <fullName evidence="7">Outer membrane beta-barrel protein</fullName>
    </submittedName>
</protein>
<comment type="caution">
    <text evidence="7">The sequence shown here is derived from an EMBL/GenBank/DDBJ whole genome shotgun (WGS) entry which is preliminary data.</text>
</comment>
<feature type="compositionally biased region" description="Gly residues" evidence="4">
    <location>
        <begin position="811"/>
        <end position="821"/>
    </location>
</feature>
<evidence type="ECO:0000256" key="1">
    <source>
        <dbReference type="ARBA" id="ARBA00004442"/>
    </source>
</evidence>
<dbReference type="InterPro" id="IPR036942">
    <property type="entry name" value="Beta-barrel_TonB_sf"/>
</dbReference>
<keyword evidence="5" id="KW-0732">Signal</keyword>
<dbReference type="EMBL" id="JBHUOZ010000001">
    <property type="protein sequence ID" value="MFD2918125.1"/>
    <property type="molecule type" value="Genomic_DNA"/>
</dbReference>